<evidence type="ECO:0000313" key="2">
    <source>
        <dbReference type="EMBL" id="KAJ5232581.1"/>
    </source>
</evidence>
<keyword evidence="1" id="KW-0472">Membrane</keyword>
<organism evidence="2 3">
    <name type="scientific">Penicillium chermesinum</name>
    <dbReference type="NCBI Taxonomy" id="63820"/>
    <lineage>
        <taxon>Eukaryota</taxon>
        <taxon>Fungi</taxon>
        <taxon>Dikarya</taxon>
        <taxon>Ascomycota</taxon>
        <taxon>Pezizomycotina</taxon>
        <taxon>Eurotiomycetes</taxon>
        <taxon>Eurotiomycetidae</taxon>
        <taxon>Eurotiales</taxon>
        <taxon>Aspergillaceae</taxon>
        <taxon>Penicillium</taxon>
    </lineage>
</organism>
<dbReference type="OrthoDB" id="5399817at2759"/>
<keyword evidence="3" id="KW-1185">Reference proteome</keyword>
<evidence type="ECO:0000313" key="3">
    <source>
        <dbReference type="Proteomes" id="UP001150941"/>
    </source>
</evidence>
<evidence type="ECO:0000256" key="1">
    <source>
        <dbReference type="SAM" id="Phobius"/>
    </source>
</evidence>
<accession>A0A9W9TN29</accession>
<sequence>MPNPALLKALGYGTFVFALKHSVGVHIILYRIKGHHLIVRQAAAKEFQPLRQFQELPNVAYTRSLAGWYQGGAFLVLTALLNLNWAKNPDSLKEPLNAAMAALVSLISWGSSAWYLRKGLKASGVLTAAAGLLQAWAAFQ</sequence>
<reference evidence="2" key="2">
    <citation type="journal article" date="2023" name="IMA Fungus">
        <title>Comparative genomic study of the Penicillium genus elucidates a diverse pangenome and 15 lateral gene transfer events.</title>
        <authorList>
            <person name="Petersen C."/>
            <person name="Sorensen T."/>
            <person name="Nielsen M.R."/>
            <person name="Sondergaard T.E."/>
            <person name="Sorensen J.L."/>
            <person name="Fitzpatrick D.A."/>
            <person name="Frisvad J.C."/>
            <person name="Nielsen K.L."/>
        </authorList>
    </citation>
    <scope>NUCLEOTIDE SEQUENCE</scope>
    <source>
        <strain evidence="2">IBT 19713</strain>
    </source>
</reference>
<reference evidence="2" key="1">
    <citation type="submission" date="2022-11" db="EMBL/GenBank/DDBJ databases">
        <authorList>
            <person name="Petersen C."/>
        </authorList>
    </citation>
    <scope>NUCLEOTIDE SEQUENCE</scope>
    <source>
        <strain evidence="2">IBT 19713</strain>
    </source>
</reference>
<feature type="transmembrane region" description="Helical" evidence="1">
    <location>
        <begin position="67"/>
        <end position="86"/>
    </location>
</feature>
<keyword evidence="1" id="KW-1133">Transmembrane helix</keyword>
<gene>
    <name evidence="2" type="ORF">N7468_005537</name>
</gene>
<dbReference type="EMBL" id="JAPQKS010000004">
    <property type="protein sequence ID" value="KAJ5232581.1"/>
    <property type="molecule type" value="Genomic_DNA"/>
</dbReference>
<feature type="transmembrane region" description="Helical" evidence="1">
    <location>
        <begin position="122"/>
        <end position="139"/>
    </location>
</feature>
<keyword evidence="1" id="KW-0812">Transmembrane</keyword>
<dbReference type="GeneID" id="83202137"/>
<name>A0A9W9TN29_9EURO</name>
<protein>
    <submittedName>
        <fullName evidence="2">Uncharacterized protein</fullName>
    </submittedName>
</protein>
<feature type="transmembrane region" description="Helical" evidence="1">
    <location>
        <begin position="98"/>
        <end position="116"/>
    </location>
</feature>
<proteinExistence type="predicted"/>
<dbReference type="Proteomes" id="UP001150941">
    <property type="component" value="Unassembled WGS sequence"/>
</dbReference>
<dbReference type="AlphaFoldDB" id="A0A9W9TN29"/>
<dbReference type="RefSeq" id="XP_058330574.1">
    <property type="nucleotide sequence ID" value="XM_058474834.1"/>
</dbReference>
<comment type="caution">
    <text evidence="2">The sequence shown here is derived from an EMBL/GenBank/DDBJ whole genome shotgun (WGS) entry which is preliminary data.</text>
</comment>